<evidence type="ECO:0000256" key="5">
    <source>
        <dbReference type="ARBA" id="ARBA00022448"/>
    </source>
</evidence>
<keyword evidence="6 9" id="KW-0732">Signal</keyword>
<feature type="signal peptide" evidence="9">
    <location>
        <begin position="1"/>
        <end position="21"/>
    </location>
</feature>
<evidence type="ECO:0000256" key="6">
    <source>
        <dbReference type="ARBA" id="ARBA00022729"/>
    </source>
</evidence>
<dbReference type="Gene3D" id="3.40.190.10">
    <property type="entry name" value="Periplasmic binding protein-like II"/>
    <property type="match status" value="2"/>
</dbReference>
<dbReference type="InterPro" id="IPR050490">
    <property type="entry name" value="Bact_solute-bd_prot1"/>
</dbReference>
<dbReference type="AlphaFoldDB" id="A0AAU7X7H1"/>
<keyword evidence="7" id="KW-0574">Periplasm</keyword>
<dbReference type="PANTHER" id="PTHR43649:SF31">
    <property type="entry name" value="SN-GLYCEROL-3-PHOSPHATE-BINDING PERIPLASMIC PROTEIN UGPB"/>
    <property type="match status" value="1"/>
</dbReference>
<accession>A0AAU7X7H1</accession>
<comment type="subcellular location">
    <subcellularLocation>
        <location evidence="1">Periplasm</location>
    </subcellularLocation>
</comment>
<evidence type="ECO:0000256" key="2">
    <source>
        <dbReference type="ARBA" id="ARBA00008520"/>
    </source>
</evidence>
<evidence type="ECO:0000256" key="3">
    <source>
        <dbReference type="ARBA" id="ARBA00011557"/>
    </source>
</evidence>
<dbReference type="KEGG" id="mflg:ABS361_18345"/>
<gene>
    <name evidence="10" type="ORF">ABS361_18345</name>
</gene>
<comment type="similarity">
    <text evidence="2">Belongs to the bacterial solute-binding protein 1 family.</text>
</comment>
<dbReference type="Pfam" id="PF13416">
    <property type="entry name" value="SBP_bac_8"/>
    <property type="match status" value="1"/>
</dbReference>
<proteinExistence type="inferred from homology"/>
<dbReference type="EMBL" id="CP158568">
    <property type="protein sequence ID" value="XBY43994.1"/>
    <property type="molecule type" value="Genomic_DNA"/>
</dbReference>
<comment type="function">
    <text evidence="8">Part of the ABC transporter complex UgpBAEC involved in sn-glycerol-3-phosphate (G3P) import. Binds G3P.</text>
</comment>
<organism evidence="10">
    <name type="scientific">Methyloraptor flagellatus</name>
    <dbReference type="NCBI Taxonomy" id="3162530"/>
    <lineage>
        <taxon>Bacteria</taxon>
        <taxon>Pseudomonadati</taxon>
        <taxon>Pseudomonadota</taxon>
        <taxon>Alphaproteobacteria</taxon>
        <taxon>Hyphomicrobiales</taxon>
        <taxon>Ancalomicrobiaceae</taxon>
        <taxon>Methyloraptor</taxon>
    </lineage>
</organism>
<evidence type="ECO:0000256" key="4">
    <source>
        <dbReference type="ARBA" id="ARBA00017470"/>
    </source>
</evidence>
<protein>
    <recommendedName>
        <fullName evidence="4">sn-glycerol-3-phosphate-binding periplasmic protein UgpB</fullName>
    </recommendedName>
</protein>
<evidence type="ECO:0000256" key="9">
    <source>
        <dbReference type="SAM" id="SignalP"/>
    </source>
</evidence>
<dbReference type="PANTHER" id="PTHR43649">
    <property type="entry name" value="ARABINOSE-BINDING PROTEIN-RELATED"/>
    <property type="match status" value="1"/>
</dbReference>
<evidence type="ECO:0000256" key="8">
    <source>
        <dbReference type="ARBA" id="ARBA00034473"/>
    </source>
</evidence>
<dbReference type="InterPro" id="IPR006059">
    <property type="entry name" value="SBP"/>
</dbReference>
<name>A0AAU7X7H1_9HYPH</name>
<sequence>MKRTLFAATAALMLGAGAANAADRIKIEMWQGLTGDLGDAVTEVCQRFNASQDQYEIACPSQGSYDAAVQNAIAAFRAKKQPTIVQVFDAGTLDLMLSGAFVPAKSLMEDAGYKIAWNDYFPGIANYYANSKNELYSFPFNSSTALLYWNKAAFAKIGKTEAPKTWEEVEAASKAMKAQGVECSMALNYDTWTLLEQFSAIHNQPIATKNNGYDSLSAELVVNKTKFVDYIKFLKKGLDEGLYKIKLPETGANIIQAFTSGECQMMMTSVGDHGTVTKTAKPGLEWGVAMLPVFEGTERKNSLVGGASLWVLQGKSKDEYKAAAAFFNFIAKPESAEFWSTRTGYIPVTKTGFDYMKSKGFYDQPQYKGRELALASLTASEVVPNSRGIRLGGFIQIRKEFRDALTDIFAGKVAVQAGLDAATERSNVILRRFEKTYQGKELP</sequence>
<reference evidence="10" key="1">
    <citation type="submission" date="2024-06" db="EMBL/GenBank/DDBJ databases">
        <title>Methylostella associata gen. nov., sp. nov., a novel Ancalomicrobiaceae-affiliated facultatively methylotrophic bacteria that feed on methanotrophs of the genus Methylococcus.</title>
        <authorList>
            <person name="Saltykova V."/>
            <person name="Danilova O.V."/>
            <person name="Oshkin I.Y."/>
            <person name="Belova S.E."/>
            <person name="Pimenov N.V."/>
            <person name="Dedysh S.N."/>
        </authorList>
    </citation>
    <scope>NUCLEOTIDE SEQUENCE</scope>
    <source>
        <strain evidence="10">S20</strain>
    </source>
</reference>
<evidence type="ECO:0000256" key="1">
    <source>
        <dbReference type="ARBA" id="ARBA00004418"/>
    </source>
</evidence>
<feature type="chain" id="PRO_5043795547" description="sn-glycerol-3-phosphate-binding periplasmic protein UgpB" evidence="9">
    <location>
        <begin position="22"/>
        <end position="443"/>
    </location>
</feature>
<dbReference type="SUPFAM" id="SSF53850">
    <property type="entry name" value="Periplasmic binding protein-like II"/>
    <property type="match status" value="1"/>
</dbReference>
<dbReference type="RefSeq" id="WP_407049090.1">
    <property type="nucleotide sequence ID" value="NZ_CP158568.1"/>
</dbReference>
<evidence type="ECO:0000313" key="10">
    <source>
        <dbReference type="EMBL" id="XBY43994.1"/>
    </source>
</evidence>
<comment type="subunit">
    <text evidence="3">The complex is composed of two ATP-binding proteins (UgpC), two transmembrane proteins (UgpA and UgpE) and a solute-binding protein (UgpB).</text>
</comment>
<keyword evidence="5" id="KW-0813">Transport</keyword>
<dbReference type="GO" id="GO:0042597">
    <property type="term" value="C:periplasmic space"/>
    <property type="evidence" value="ECO:0007669"/>
    <property type="project" value="UniProtKB-SubCell"/>
</dbReference>
<evidence type="ECO:0000256" key="7">
    <source>
        <dbReference type="ARBA" id="ARBA00022764"/>
    </source>
</evidence>